<dbReference type="STRING" id="1043004.A0A074WCA6"/>
<dbReference type="AlphaFoldDB" id="A0A074WCA6"/>
<dbReference type="Pfam" id="PF12331">
    <property type="entry name" value="Rad26-like_helical_rpts"/>
    <property type="match status" value="1"/>
</dbReference>
<evidence type="ECO:0000259" key="4">
    <source>
        <dbReference type="Pfam" id="PF21048"/>
    </source>
</evidence>
<feature type="region of interest" description="Disordered" evidence="1">
    <location>
        <begin position="240"/>
        <end position="337"/>
    </location>
</feature>
<feature type="domain" description="Rad26-like helical repeats" evidence="2">
    <location>
        <begin position="461"/>
        <end position="684"/>
    </location>
</feature>
<dbReference type="HOGENOM" id="CLU_013058_0_0_1"/>
<dbReference type="GeneID" id="25417300"/>
<dbReference type="InterPro" id="IPR048379">
    <property type="entry name" value="Rad26-like_C"/>
</dbReference>
<dbReference type="InterPro" id="IPR022093">
    <property type="entry name" value="Rad26-like_helical"/>
</dbReference>
<feature type="domain" description="Rad26-like C-terminal" evidence="3">
    <location>
        <begin position="691"/>
        <end position="753"/>
    </location>
</feature>
<name>A0A074WCA6_9PEZI</name>
<dbReference type="Proteomes" id="UP000027730">
    <property type="component" value="Unassembled WGS sequence"/>
</dbReference>
<feature type="compositionally biased region" description="Polar residues" evidence="1">
    <location>
        <begin position="257"/>
        <end position="272"/>
    </location>
</feature>
<evidence type="ECO:0000313" key="6">
    <source>
        <dbReference type="Proteomes" id="UP000027730"/>
    </source>
</evidence>
<evidence type="ECO:0000256" key="1">
    <source>
        <dbReference type="SAM" id="MobiDB-lite"/>
    </source>
</evidence>
<feature type="compositionally biased region" description="Low complexity" evidence="1">
    <location>
        <begin position="51"/>
        <end position="60"/>
    </location>
</feature>
<dbReference type="EMBL" id="KL584716">
    <property type="protein sequence ID" value="KEQ70583.1"/>
    <property type="molecule type" value="Genomic_DNA"/>
</dbReference>
<feature type="region of interest" description="Disordered" evidence="1">
    <location>
        <begin position="38"/>
        <end position="88"/>
    </location>
</feature>
<dbReference type="OrthoDB" id="5245063at2759"/>
<dbReference type="Pfam" id="PF21048">
    <property type="entry name" value="Rad26-like_N"/>
    <property type="match status" value="1"/>
</dbReference>
<gene>
    <name evidence="5" type="ORF">M436DRAFT_84165</name>
</gene>
<reference evidence="5 6" key="1">
    <citation type="journal article" date="2014" name="BMC Genomics">
        <title>Genome sequencing of four Aureobasidium pullulans varieties: biotechnological potential, stress tolerance, and description of new species.</title>
        <authorList>
            <person name="Gostin Ar C."/>
            <person name="Ohm R.A."/>
            <person name="Kogej T."/>
            <person name="Sonjak S."/>
            <person name="Turk M."/>
            <person name="Zajc J."/>
            <person name="Zalar P."/>
            <person name="Grube M."/>
            <person name="Sun H."/>
            <person name="Han J."/>
            <person name="Sharma A."/>
            <person name="Chiniquy J."/>
            <person name="Ngan C.Y."/>
            <person name="Lipzen A."/>
            <person name="Barry K."/>
            <person name="Grigoriev I.V."/>
            <person name="Gunde-Cimerman N."/>
        </authorList>
    </citation>
    <scope>NUCLEOTIDE SEQUENCE [LARGE SCALE GENOMIC DNA]</scope>
    <source>
        <strain evidence="5 6">CBS 147.97</strain>
    </source>
</reference>
<dbReference type="InterPro" id="IPR048380">
    <property type="entry name" value="Rad26-like_N"/>
</dbReference>
<feature type="domain" description="Rad26-like N-terminal" evidence="4">
    <location>
        <begin position="356"/>
        <end position="399"/>
    </location>
</feature>
<sequence>MAALDHDHDLDFGDSGLDQLPQSTLQNLELNAISSTQREVAARKQRQYHQTTRPLRLTRPSLPPVTAPVQTTTSFDAPNSPESDYGLDDNDDEEVLDLNADTTIYQPNQDYAQSAKHNTYHLPTESIVVDDPPPNYDQLDNRNPNVQPTDTTAIDAHIRKLELELNAVRLSLQNAKAENQKQAGELSIIRERQKKDAKEHELQLQALNKSRADDATKQKADLEAKRKEIEAYETNNRFLEHDLAQARDERAKRLKPTRTNTGRLTRQPSQSLPYRDGFDDNEIVPLSPSKPKDRSKSSTPKVGEKRKRNAVASPAPKLQLNPQPSVPSSPAPNVAESTPVVEELIQPRDDTQFQMIRRLMNHRSLNSRERVLETLSRLAFPSLPGQSISGLVTQGLSQFVAVDDEDNFSSFACNLLSDLWERCLHDKMYTPVYPILDLYEFILAMSYEPPKLSLIERFLPLATKTIDLVALPRVRLHAGAHVDPHLLECIDVDQILTLMHGMAFDASLHAESCQAFWKKMEFDFTLMMLNKSQPLTQIMLVLQMLGSSAMPESFSIMVDDPEKQSTLEGHTIDRLTTLLFERPEAPAGETAYEDSEVVLLQIETIRVLNSLAVTKHGSEVLARHRTAVGRLVRLLHVSVTKLYDLAPTNHDMFGETSEPRNFSTNHELTTSLINLTVRLLYHLLMNYSDMINLREKLMVIPGGHHKFLVSLTRLAFSEQLVYEAGLDNEALDAAHEILDGILSPEEGEAVVQAIETPRGPSSTRMSVVLER</sequence>
<organism evidence="5 6">
    <name type="scientific">Aureobasidium namibiae CBS 147.97</name>
    <dbReference type="NCBI Taxonomy" id="1043004"/>
    <lineage>
        <taxon>Eukaryota</taxon>
        <taxon>Fungi</taxon>
        <taxon>Dikarya</taxon>
        <taxon>Ascomycota</taxon>
        <taxon>Pezizomycotina</taxon>
        <taxon>Dothideomycetes</taxon>
        <taxon>Dothideomycetidae</taxon>
        <taxon>Dothideales</taxon>
        <taxon>Saccotheciaceae</taxon>
        <taxon>Aureobasidium</taxon>
    </lineage>
</organism>
<proteinExistence type="predicted"/>
<evidence type="ECO:0008006" key="7">
    <source>
        <dbReference type="Google" id="ProtNLM"/>
    </source>
</evidence>
<feature type="compositionally biased region" description="Polar residues" evidence="1">
    <location>
        <begin position="68"/>
        <end position="82"/>
    </location>
</feature>
<evidence type="ECO:0000259" key="3">
    <source>
        <dbReference type="Pfam" id="PF21046"/>
    </source>
</evidence>
<dbReference type="Pfam" id="PF21046">
    <property type="entry name" value="Rad26-like_C"/>
    <property type="match status" value="1"/>
</dbReference>
<evidence type="ECO:0000313" key="5">
    <source>
        <dbReference type="EMBL" id="KEQ70583.1"/>
    </source>
</evidence>
<keyword evidence="6" id="KW-1185">Reference proteome</keyword>
<evidence type="ECO:0000259" key="2">
    <source>
        <dbReference type="Pfam" id="PF12331"/>
    </source>
</evidence>
<dbReference type="RefSeq" id="XP_013424941.1">
    <property type="nucleotide sequence ID" value="XM_013569487.1"/>
</dbReference>
<accession>A0A074WCA6</accession>
<protein>
    <recommendedName>
        <fullName evidence="7">DNA repair protein Rad26</fullName>
    </recommendedName>
</protein>
<feature type="compositionally biased region" description="Basic and acidic residues" evidence="1">
    <location>
        <begin position="240"/>
        <end position="251"/>
    </location>
</feature>